<organism evidence="2 3">
    <name type="scientific">Petrolisthes manimaculis</name>
    <dbReference type="NCBI Taxonomy" id="1843537"/>
    <lineage>
        <taxon>Eukaryota</taxon>
        <taxon>Metazoa</taxon>
        <taxon>Ecdysozoa</taxon>
        <taxon>Arthropoda</taxon>
        <taxon>Crustacea</taxon>
        <taxon>Multicrustacea</taxon>
        <taxon>Malacostraca</taxon>
        <taxon>Eumalacostraca</taxon>
        <taxon>Eucarida</taxon>
        <taxon>Decapoda</taxon>
        <taxon>Pleocyemata</taxon>
        <taxon>Anomura</taxon>
        <taxon>Galatheoidea</taxon>
        <taxon>Porcellanidae</taxon>
        <taxon>Petrolisthes</taxon>
    </lineage>
</organism>
<evidence type="ECO:0000313" key="2">
    <source>
        <dbReference type="EMBL" id="KAK4310705.1"/>
    </source>
</evidence>
<accession>A0AAE1PNW7</accession>
<feature type="region of interest" description="Disordered" evidence="1">
    <location>
        <begin position="142"/>
        <end position="171"/>
    </location>
</feature>
<feature type="compositionally biased region" description="Basic and acidic residues" evidence="1">
    <location>
        <begin position="96"/>
        <end position="105"/>
    </location>
</feature>
<name>A0AAE1PNW7_9EUCA</name>
<feature type="region of interest" description="Disordered" evidence="1">
    <location>
        <begin position="69"/>
        <end position="110"/>
    </location>
</feature>
<protein>
    <submittedName>
        <fullName evidence="2">Uncharacterized protein</fullName>
    </submittedName>
</protein>
<proteinExistence type="predicted"/>
<dbReference type="Proteomes" id="UP001292094">
    <property type="component" value="Unassembled WGS sequence"/>
</dbReference>
<dbReference type="AlphaFoldDB" id="A0AAE1PNW7"/>
<sequence>MFEARRDEDPTSDCDHRETVPCATSVRSRSHAIGAYLDLDLMHAGVSSRSLADPINDAMCAADIILHHHNQPTNQPTKPTRPADRGVSVSKLEVSPADRHTRPTDRQISQSYKAPSRTLCYWPALSLSVSLWPKPLIARAQATSGKSCTPPLPASGKKTRPSHEERQSVSQSVSALTSLFMIIEVTGKRE</sequence>
<gene>
    <name evidence="2" type="ORF">Pmani_017734</name>
</gene>
<reference evidence="2" key="1">
    <citation type="submission" date="2023-11" db="EMBL/GenBank/DDBJ databases">
        <title>Genome assemblies of two species of porcelain crab, Petrolisthes cinctipes and Petrolisthes manimaculis (Anomura: Porcellanidae).</title>
        <authorList>
            <person name="Angst P."/>
        </authorList>
    </citation>
    <scope>NUCLEOTIDE SEQUENCE</scope>
    <source>
        <strain evidence="2">PB745_02</strain>
        <tissue evidence="2">Gill</tissue>
    </source>
</reference>
<keyword evidence="3" id="KW-1185">Reference proteome</keyword>
<comment type="caution">
    <text evidence="2">The sequence shown here is derived from an EMBL/GenBank/DDBJ whole genome shotgun (WGS) entry which is preliminary data.</text>
</comment>
<evidence type="ECO:0000313" key="3">
    <source>
        <dbReference type="Proteomes" id="UP001292094"/>
    </source>
</evidence>
<dbReference type="EMBL" id="JAWZYT010001603">
    <property type="protein sequence ID" value="KAK4310705.1"/>
    <property type="molecule type" value="Genomic_DNA"/>
</dbReference>
<evidence type="ECO:0000256" key="1">
    <source>
        <dbReference type="SAM" id="MobiDB-lite"/>
    </source>
</evidence>